<evidence type="ECO:0000256" key="6">
    <source>
        <dbReference type="ARBA" id="ARBA00022960"/>
    </source>
</evidence>
<dbReference type="EC" id="2.-.-.-" evidence="12"/>
<dbReference type="RefSeq" id="WP_018067304.1">
    <property type="nucleotide sequence ID" value="NZ_AQWH01000038.1"/>
</dbReference>
<dbReference type="InterPro" id="IPR050979">
    <property type="entry name" value="LD-transpeptidase"/>
</dbReference>
<keyword evidence="6 9" id="KW-0133">Cell shape</keyword>
<evidence type="ECO:0000256" key="7">
    <source>
        <dbReference type="ARBA" id="ARBA00022984"/>
    </source>
</evidence>
<dbReference type="AlphaFoldDB" id="A0A1U9Z950"/>
<reference evidence="12 13" key="1">
    <citation type="submission" date="2017-03" db="EMBL/GenBank/DDBJ databases">
        <title>Foreign affairs: Plasmid Transfer between Roseobacters and Rhizobia.</title>
        <authorList>
            <person name="Bartling P."/>
            <person name="Bunk B."/>
            <person name="Overmann J."/>
            <person name="Brinkmann H."/>
            <person name="Petersen J."/>
        </authorList>
    </citation>
    <scope>NUCLEOTIDE SEQUENCE [LARGE SCALE GENOMIC DNA]</scope>
    <source>
        <strain evidence="12 13">MACL11</strain>
        <plasmid evidence="13">Plasmid pmm259</plasmid>
    </source>
</reference>
<keyword evidence="10" id="KW-0732">Signal</keyword>
<organism evidence="12 13">
    <name type="scientific">Martelella mediterranea DSM 17316</name>
    <dbReference type="NCBI Taxonomy" id="1122214"/>
    <lineage>
        <taxon>Bacteria</taxon>
        <taxon>Pseudomonadati</taxon>
        <taxon>Pseudomonadota</taxon>
        <taxon>Alphaproteobacteria</taxon>
        <taxon>Hyphomicrobiales</taxon>
        <taxon>Aurantimonadaceae</taxon>
        <taxon>Martelella</taxon>
    </lineage>
</organism>
<sequence precursor="true">MPKPIQITRALASLFIVFTLVSCVADPPNEVTKYAGLQKRGGGPSLTSFKTTEPPGTIIVEPDVHKLYLVQDDNTALAYNVAVGREGHDFSGKAVIGRKAEWPTWTPTSSMIRDRPKVNAPLAAGLPGSETNPLGARALYLYQGGADTLYRIHGTNDPASIGKSVSSGCIRLLNSDVIDLYDRVGQGTHVIVR</sequence>
<geneLocation type="plasmid" evidence="13">
    <name>pmm259</name>
</geneLocation>
<keyword evidence="3" id="KW-0328">Glycosyltransferase</keyword>
<dbReference type="InterPro" id="IPR038063">
    <property type="entry name" value="Transpep_catalytic_dom"/>
</dbReference>
<evidence type="ECO:0000313" key="13">
    <source>
        <dbReference type="Proteomes" id="UP000191135"/>
    </source>
</evidence>
<dbReference type="KEGG" id="mmed:Mame_04947"/>
<dbReference type="GO" id="GO:0005576">
    <property type="term" value="C:extracellular region"/>
    <property type="evidence" value="ECO:0007669"/>
    <property type="project" value="TreeGrafter"/>
</dbReference>
<evidence type="ECO:0000256" key="10">
    <source>
        <dbReference type="SAM" id="SignalP"/>
    </source>
</evidence>
<feature type="active site" description="Nucleophile" evidence="9">
    <location>
        <position position="169"/>
    </location>
</feature>
<evidence type="ECO:0000256" key="4">
    <source>
        <dbReference type="ARBA" id="ARBA00022679"/>
    </source>
</evidence>
<gene>
    <name evidence="12" type="primary">erfK_2</name>
    <name evidence="12" type="ORF">Mame_04947</name>
</gene>
<feature type="signal peptide" evidence="10">
    <location>
        <begin position="1"/>
        <end position="25"/>
    </location>
</feature>
<dbReference type="Pfam" id="PF03734">
    <property type="entry name" value="YkuD"/>
    <property type="match status" value="1"/>
</dbReference>
<keyword evidence="5" id="KW-0378">Hydrolase</keyword>
<evidence type="ECO:0000259" key="11">
    <source>
        <dbReference type="PROSITE" id="PS52029"/>
    </source>
</evidence>
<accession>A0A1U9Z950</accession>
<proteinExistence type="inferred from homology"/>
<feature type="active site" description="Proton donor/acceptor" evidence="9">
    <location>
        <position position="153"/>
    </location>
</feature>
<keyword evidence="13" id="KW-1185">Reference proteome</keyword>
<dbReference type="GO" id="GO:0016757">
    <property type="term" value="F:glycosyltransferase activity"/>
    <property type="evidence" value="ECO:0007669"/>
    <property type="project" value="UniProtKB-KW"/>
</dbReference>
<dbReference type="GO" id="GO:0018104">
    <property type="term" value="P:peptidoglycan-protein cross-linking"/>
    <property type="evidence" value="ECO:0007669"/>
    <property type="project" value="TreeGrafter"/>
</dbReference>
<feature type="domain" description="L,D-TPase catalytic" evidence="11">
    <location>
        <begin position="56"/>
        <end position="193"/>
    </location>
</feature>
<feature type="chain" id="PRO_5010734756" evidence="10">
    <location>
        <begin position="26"/>
        <end position="193"/>
    </location>
</feature>
<evidence type="ECO:0000256" key="5">
    <source>
        <dbReference type="ARBA" id="ARBA00022801"/>
    </source>
</evidence>
<dbReference type="PANTHER" id="PTHR30582:SF24">
    <property type="entry name" value="L,D-TRANSPEPTIDASE ERFK_SRFK-RELATED"/>
    <property type="match status" value="1"/>
</dbReference>
<dbReference type="UniPathway" id="UPA00219"/>
<dbReference type="Proteomes" id="UP000191135">
    <property type="component" value="Plasmid pMM259"/>
</dbReference>
<keyword evidence="4 12" id="KW-0808">Transferase</keyword>
<evidence type="ECO:0000256" key="1">
    <source>
        <dbReference type="ARBA" id="ARBA00004752"/>
    </source>
</evidence>
<dbReference type="GO" id="GO:0008360">
    <property type="term" value="P:regulation of cell shape"/>
    <property type="evidence" value="ECO:0007669"/>
    <property type="project" value="UniProtKB-UniRule"/>
</dbReference>
<dbReference type="Gene3D" id="2.40.440.10">
    <property type="entry name" value="L,D-transpeptidase catalytic domain-like"/>
    <property type="match status" value="1"/>
</dbReference>
<dbReference type="OrthoDB" id="9795305at2"/>
<evidence type="ECO:0000256" key="8">
    <source>
        <dbReference type="ARBA" id="ARBA00023316"/>
    </source>
</evidence>
<evidence type="ECO:0000256" key="9">
    <source>
        <dbReference type="PROSITE-ProRule" id="PRU01373"/>
    </source>
</evidence>
<comment type="pathway">
    <text evidence="1 9">Cell wall biogenesis; peptidoglycan biosynthesis.</text>
</comment>
<keyword evidence="12" id="KW-0614">Plasmid</keyword>
<dbReference type="InterPro" id="IPR005490">
    <property type="entry name" value="LD_TPept_cat_dom"/>
</dbReference>
<dbReference type="PROSITE" id="PS52029">
    <property type="entry name" value="LD_TPASE"/>
    <property type="match status" value="1"/>
</dbReference>
<evidence type="ECO:0000313" key="12">
    <source>
        <dbReference type="EMBL" id="AQZ54239.1"/>
    </source>
</evidence>
<evidence type="ECO:0000256" key="3">
    <source>
        <dbReference type="ARBA" id="ARBA00022676"/>
    </source>
</evidence>
<comment type="similarity">
    <text evidence="2">Belongs to the YkuD family.</text>
</comment>
<dbReference type="EMBL" id="CP020332">
    <property type="protein sequence ID" value="AQZ54239.1"/>
    <property type="molecule type" value="Genomic_DNA"/>
</dbReference>
<dbReference type="CDD" id="cd16913">
    <property type="entry name" value="YkuD_like"/>
    <property type="match status" value="1"/>
</dbReference>
<dbReference type="GO" id="GO:0071555">
    <property type="term" value="P:cell wall organization"/>
    <property type="evidence" value="ECO:0007669"/>
    <property type="project" value="UniProtKB-UniRule"/>
</dbReference>
<dbReference type="PANTHER" id="PTHR30582">
    <property type="entry name" value="L,D-TRANSPEPTIDASE"/>
    <property type="match status" value="1"/>
</dbReference>
<dbReference type="SUPFAM" id="SSF141523">
    <property type="entry name" value="L,D-transpeptidase catalytic domain-like"/>
    <property type="match status" value="1"/>
</dbReference>
<dbReference type="FunFam" id="2.40.440.10:FF:000002">
    <property type="entry name" value="L,D-transpeptidase ErfK/SrfK"/>
    <property type="match status" value="1"/>
</dbReference>
<keyword evidence="7 9" id="KW-0573">Peptidoglycan synthesis</keyword>
<evidence type="ECO:0000256" key="2">
    <source>
        <dbReference type="ARBA" id="ARBA00005992"/>
    </source>
</evidence>
<name>A0A1U9Z950_9HYPH</name>
<dbReference type="PROSITE" id="PS51257">
    <property type="entry name" value="PROKAR_LIPOPROTEIN"/>
    <property type="match status" value="1"/>
</dbReference>
<keyword evidence="8 9" id="KW-0961">Cell wall biogenesis/degradation</keyword>
<dbReference type="GO" id="GO:0071972">
    <property type="term" value="F:peptidoglycan L,D-transpeptidase activity"/>
    <property type="evidence" value="ECO:0007669"/>
    <property type="project" value="TreeGrafter"/>
</dbReference>
<protein>
    <submittedName>
        <fullName evidence="12">Putative L,D-transpeptidase ErfK/SrfK</fullName>
        <ecNumber evidence="12">2.-.-.-</ecNumber>
    </submittedName>
</protein>